<dbReference type="SUPFAM" id="SSF53335">
    <property type="entry name" value="S-adenosyl-L-methionine-dependent methyltransferases"/>
    <property type="match status" value="1"/>
</dbReference>
<dbReference type="Pfam" id="PF10294">
    <property type="entry name" value="Methyltransf_16"/>
    <property type="match status" value="1"/>
</dbReference>
<dbReference type="InterPro" id="IPR029063">
    <property type="entry name" value="SAM-dependent_MTases_sf"/>
</dbReference>
<keyword evidence="1" id="KW-0808">Transferase</keyword>
<evidence type="ECO:0000313" key="2">
    <source>
        <dbReference type="Proteomes" id="UP000268070"/>
    </source>
</evidence>
<dbReference type="KEGG" id="aaqu:D3M96_17940"/>
<reference evidence="1 2" key="1">
    <citation type="submission" date="2018-09" db="EMBL/GenBank/DDBJ databases">
        <title>Complete genome sequence of the hydrocarbonoclastic bacterium Alcaligenes aquatilis QD168, isolated from a crude-oil polluted marine sediment of Central Chile.</title>
        <authorList>
            <person name="Duran R.E."/>
            <person name="Barra B."/>
            <person name="Salva-Serra F."/>
            <person name="Mendez V."/>
            <person name="Moore E.R.B."/>
            <person name="Seeger M."/>
        </authorList>
    </citation>
    <scope>NUCLEOTIDE SEQUENCE [LARGE SCALE GENOMIC DNA]</scope>
    <source>
        <strain evidence="1 2">QD168</strain>
    </source>
</reference>
<dbReference type="EMBL" id="CP032153">
    <property type="protein sequence ID" value="AYN22261.1"/>
    <property type="molecule type" value="Genomic_DNA"/>
</dbReference>
<gene>
    <name evidence="1" type="ORF">D3M96_17940</name>
</gene>
<dbReference type="InterPro" id="IPR019410">
    <property type="entry name" value="Methyltransf_16"/>
</dbReference>
<proteinExistence type="predicted"/>
<dbReference type="Gene3D" id="3.40.50.150">
    <property type="entry name" value="Vaccinia Virus protein VP39"/>
    <property type="match status" value="1"/>
</dbReference>
<dbReference type="AlphaFoldDB" id="A0A3G2HZH6"/>
<accession>A0A3G2HZH6</accession>
<organism evidence="1 2">
    <name type="scientific">Alcaligenes aquatilis</name>
    <dbReference type="NCBI Taxonomy" id="323284"/>
    <lineage>
        <taxon>Bacteria</taxon>
        <taxon>Pseudomonadati</taxon>
        <taxon>Pseudomonadota</taxon>
        <taxon>Betaproteobacteria</taxon>
        <taxon>Burkholderiales</taxon>
        <taxon>Alcaligenaceae</taxon>
        <taxon>Alcaligenes</taxon>
    </lineage>
</organism>
<name>A0A3G2HZH6_9BURK</name>
<protein>
    <submittedName>
        <fullName evidence="1">Methyltransferase domain-containing protein</fullName>
    </submittedName>
</protein>
<dbReference type="GO" id="GO:0032259">
    <property type="term" value="P:methylation"/>
    <property type="evidence" value="ECO:0007669"/>
    <property type="project" value="UniProtKB-KW"/>
</dbReference>
<dbReference type="GO" id="GO:0008168">
    <property type="term" value="F:methyltransferase activity"/>
    <property type="evidence" value="ECO:0007669"/>
    <property type="project" value="UniProtKB-KW"/>
</dbReference>
<dbReference type="OrthoDB" id="264333at2"/>
<keyword evidence="1" id="KW-0489">Methyltransferase</keyword>
<dbReference type="Proteomes" id="UP000268070">
    <property type="component" value="Chromosome"/>
</dbReference>
<dbReference type="PANTHER" id="PTHR14614">
    <property type="entry name" value="HEPATOCELLULAR CARCINOMA-ASSOCIATED ANTIGEN"/>
    <property type="match status" value="1"/>
</dbReference>
<sequence length="266" mass="30026">MQQNKPKFAFYVNMDDYESMSNSYGSTSSTPAKLTTRIQHIRISSRESLRIRSLADHMQYADPQGHAQALGIGSAVWPLFGLLWPSSIQLARKLNNRPVREGESILELGCGLGLTSLMMHKRGAQIHASDCHPMVPHFLKLNQALNGLSDLPYVHAQWGEQSCPDLLASLGLIPAKQRYDLIVGSDLLYEGNTPVQLAELVNQRAKDQAEVWLVDPDRGHRNKFTQEMELYGFELVRQVCLRDRPILTPEGKELPYKGRCLQYQRG</sequence>
<dbReference type="CDD" id="cd02440">
    <property type="entry name" value="AdoMet_MTases"/>
    <property type="match status" value="1"/>
</dbReference>
<evidence type="ECO:0000313" key="1">
    <source>
        <dbReference type="EMBL" id="AYN22261.1"/>
    </source>
</evidence>